<accession>A0A3N5DM28</accession>
<keyword evidence="1" id="KW-0732">Signal</keyword>
<protein>
    <submittedName>
        <fullName evidence="3">DUF2147 domain-containing protein</fullName>
    </submittedName>
</protein>
<evidence type="ECO:0000313" key="4">
    <source>
        <dbReference type="Proteomes" id="UP000275232"/>
    </source>
</evidence>
<dbReference type="OrthoDB" id="9811671at2"/>
<evidence type="ECO:0000256" key="1">
    <source>
        <dbReference type="SAM" id="SignalP"/>
    </source>
</evidence>
<organism evidence="3 4">
    <name type="scientific">Aurantiacibacter spongiae</name>
    <dbReference type="NCBI Taxonomy" id="2488860"/>
    <lineage>
        <taxon>Bacteria</taxon>
        <taxon>Pseudomonadati</taxon>
        <taxon>Pseudomonadota</taxon>
        <taxon>Alphaproteobacteria</taxon>
        <taxon>Sphingomonadales</taxon>
        <taxon>Erythrobacteraceae</taxon>
        <taxon>Aurantiacibacter</taxon>
    </lineage>
</organism>
<proteinExistence type="predicted"/>
<dbReference type="InterPro" id="IPR019223">
    <property type="entry name" value="DUF2147"/>
</dbReference>
<dbReference type="PANTHER" id="PTHR36919:SF2">
    <property type="entry name" value="BLL6627 PROTEIN"/>
    <property type="match status" value="1"/>
</dbReference>
<evidence type="ECO:0000313" key="3">
    <source>
        <dbReference type="EMBL" id="RPF71885.1"/>
    </source>
</evidence>
<reference evidence="3 4" key="1">
    <citation type="submission" date="2018-11" db="EMBL/GenBank/DDBJ databases">
        <title>Erythrobacter spongiae sp. nov., isolated from a marine sponge.</title>
        <authorList>
            <person name="Zhuang L."/>
            <person name="Luo L."/>
        </authorList>
    </citation>
    <scope>NUCLEOTIDE SEQUENCE [LARGE SCALE GENOMIC DNA]</scope>
    <source>
        <strain evidence="3 4">HN-E23</strain>
    </source>
</reference>
<dbReference type="Pfam" id="PF09917">
    <property type="entry name" value="DUF2147"/>
    <property type="match status" value="1"/>
</dbReference>
<keyword evidence="4" id="KW-1185">Reference proteome</keyword>
<feature type="signal peptide" evidence="1">
    <location>
        <begin position="1"/>
        <end position="27"/>
    </location>
</feature>
<dbReference type="AlphaFoldDB" id="A0A3N5DM28"/>
<gene>
    <name evidence="3" type="ORF">EG799_09825</name>
</gene>
<comment type="caution">
    <text evidence="3">The sequence shown here is derived from an EMBL/GenBank/DDBJ whole genome shotgun (WGS) entry which is preliminary data.</text>
</comment>
<dbReference type="EMBL" id="RPFZ01000001">
    <property type="protein sequence ID" value="RPF71885.1"/>
    <property type="molecule type" value="Genomic_DNA"/>
</dbReference>
<dbReference type="Proteomes" id="UP000275232">
    <property type="component" value="Unassembled WGS sequence"/>
</dbReference>
<evidence type="ECO:0000259" key="2">
    <source>
        <dbReference type="Pfam" id="PF09917"/>
    </source>
</evidence>
<feature type="chain" id="PRO_5018201905" evidence="1">
    <location>
        <begin position="28"/>
        <end position="144"/>
    </location>
</feature>
<dbReference type="PANTHER" id="PTHR36919">
    <property type="entry name" value="BLR1215 PROTEIN"/>
    <property type="match status" value="1"/>
</dbReference>
<dbReference type="Gene3D" id="2.40.128.520">
    <property type="match status" value="1"/>
</dbReference>
<feature type="domain" description="DUF2147" evidence="2">
    <location>
        <begin position="33"/>
        <end position="142"/>
    </location>
</feature>
<name>A0A3N5DM28_9SPHN</name>
<sequence>MTASRTLAPLAPLAAAAIALSPAAALAQTSIDGVYRDQDGYTEITVAPCGNARCGTIARIIRMKEGETNRDRHNDDPALRDRPITGIKVLKNLRWDDGAWRGQVYNPEDGGTYRAVVNPGDDGGLEVKGCVTLFCRTVDWPRAR</sequence>
<dbReference type="RefSeq" id="WP_123880750.1">
    <property type="nucleotide sequence ID" value="NZ_RPFZ01000001.1"/>
</dbReference>